<gene>
    <name evidence="1" type="ORF">I7412_33410</name>
</gene>
<sequence length="440" mass="49201">MSDYGPLRVGQLEIRPLRNDFPDDLLISFCDHMRETRRLRESDYTGQSTLWEGFEDEEQDPEIEIVEMVGSGREIRDRLDLLGFSETITIRCLDEELESSRKSIKQLIESSDGRDVGNYIRSERDMLDGLDGRLWVTRLREALGDTTPEGSELISRLMRHVHFLDDRVVLRAALMALPDATVRVDITDLVNDGYLADRDAEGVCSGALEIVRDQAAVHSPVVVLTEGRSDVAVLTRSLSLLYPHLVDLIKFMDFEGRPEGGTSALLRTVKSFAAAGIANRVVALFDNDTAAADTLRLLKPQDLPSNIRVLRYPDLDFARRYPTLGPPTLTEPAGHLDFADVNGSAGSIELYLGRDVLNDGNGGFLPVQWRSYIPGMRQYQGEIIEKDRLHKSFNAKLLAAQKDRSLLSSQDWSGIRAILESIRSCWTDPAQSLSQSEPQG</sequence>
<dbReference type="Proteomes" id="UP000604475">
    <property type="component" value="Unassembled WGS sequence"/>
</dbReference>
<evidence type="ECO:0008006" key="3">
    <source>
        <dbReference type="Google" id="ProtNLM"/>
    </source>
</evidence>
<dbReference type="EMBL" id="JAEACQ010000291">
    <property type="protein sequence ID" value="MBL7631972.1"/>
    <property type="molecule type" value="Genomic_DNA"/>
</dbReference>
<evidence type="ECO:0000313" key="2">
    <source>
        <dbReference type="Proteomes" id="UP000604475"/>
    </source>
</evidence>
<accession>A0A937RKU4</accession>
<dbReference type="AlphaFoldDB" id="A0A937RKU4"/>
<name>A0A937RKU4_9ACTN</name>
<evidence type="ECO:0000313" key="1">
    <source>
        <dbReference type="EMBL" id="MBL7631972.1"/>
    </source>
</evidence>
<protein>
    <recommendedName>
        <fullName evidence="3">HEPN/Toprim N-terminal domain-containing protein</fullName>
    </recommendedName>
</protein>
<comment type="caution">
    <text evidence="1">The sequence shown here is derived from an EMBL/GenBank/DDBJ whole genome shotgun (WGS) entry which is preliminary data.</text>
</comment>
<proteinExistence type="predicted"/>
<reference evidence="1" key="1">
    <citation type="submission" date="2020-12" db="EMBL/GenBank/DDBJ databases">
        <title>Genomic characterization of non-nitrogen-fixing Frankia strains.</title>
        <authorList>
            <person name="Carlos-Shanley C."/>
            <person name="Guerra T."/>
            <person name="Hahn D."/>
        </authorList>
    </citation>
    <scope>NUCLEOTIDE SEQUENCE</scope>
    <source>
        <strain evidence="1">CN6</strain>
    </source>
</reference>
<keyword evidence="2" id="KW-1185">Reference proteome</keyword>
<organism evidence="1 2">
    <name type="scientific">Frankia nepalensis</name>
    <dbReference type="NCBI Taxonomy" id="1836974"/>
    <lineage>
        <taxon>Bacteria</taxon>
        <taxon>Bacillati</taxon>
        <taxon>Actinomycetota</taxon>
        <taxon>Actinomycetes</taxon>
        <taxon>Frankiales</taxon>
        <taxon>Frankiaceae</taxon>
        <taxon>Frankia</taxon>
    </lineage>
</organism>
<dbReference type="RefSeq" id="WP_203004075.1">
    <property type="nucleotide sequence ID" value="NZ_JADWYU010000206.1"/>
</dbReference>